<protein>
    <recommendedName>
        <fullName evidence="6">HIG1 domain-containing protein</fullName>
    </recommendedName>
</protein>
<reference evidence="7 8" key="1">
    <citation type="journal article" date="2020" name="ISME J.">
        <title>Uncovering the hidden diversity of litter-decomposition mechanisms in mushroom-forming fungi.</title>
        <authorList>
            <person name="Floudas D."/>
            <person name="Bentzer J."/>
            <person name="Ahren D."/>
            <person name="Johansson T."/>
            <person name="Persson P."/>
            <person name="Tunlid A."/>
        </authorList>
    </citation>
    <scope>NUCLEOTIDE SEQUENCE [LARGE SCALE GENOMIC DNA]</scope>
    <source>
        <strain evidence="7 8">CBS 291.85</strain>
    </source>
</reference>
<dbReference type="InterPro" id="IPR040153">
    <property type="entry name" value="Rcf2"/>
</dbReference>
<evidence type="ECO:0000256" key="4">
    <source>
        <dbReference type="ARBA" id="ARBA00023136"/>
    </source>
</evidence>
<evidence type="ECO:0000256" key="5">
    <source>
        <dbReference type="SAM" id="MobiDB-lite"/>
    </source>
</evidence>
<gene>
    <name evidence="7" type="ORF">D9758_014573</name>
</gene>
<keyword evidence="4" id="KW-0472">Membrane</keyword>
<dbReference type="PROSITE" id="PS51503">
    <property type="entry name" value="HIG1"/>
    <property type="match status" value="1"/>
</dbReference>
<comment type="subcellular location">
    <subcellularLocation>
        <location evidence="1">Mitochondrion</location>
    </subcellularLocation>
</comment>
<sequence length="225" mass="25127">MKLDVTEEQLKEHSAAVRRGAFEGTVASGALAGAASWYAHRRYPAYRQLPLSLKVLAATIFIAPCLSIQAERRSLEYEQSQWTGDAVHILSEKERQEKAKWESMTWQQKVGDWTSRHEYSIIIGSWASSLAIAGGIISRDRYQTAAQKVVQARMWAQGLTIGILIVAGALKHSQSQAALSAKYEDHSWRDVVEQQERERQEDEKAAQAAQASAPARRRGVVSLDH</sequence>
<feature type="domain" description="HIG1" evidence="6">
    <location>
        <begin position="91"/>
        <end position="182"/>
    </location>
</feature>
<dbReference type="Proteomes" id="UP000559256">
    <property type="component" value="Unassembled WGS sequence"/>
</dbReference>
<dbReference type="Pfam" id="PF04588">
    <property type="entry name" value="HIG_1_N"/>
    <property type="match status" value="1"/>
</dbReference>
<dbReference type="GO" id="GO:0033617">
    <property type="term" value="P:mitochondrial respiratory chain complex IV assembly"/>
    <property type="evidence" value="ECO:0007669"/>
    <property type="project" value="TreeGrafter"/>
</dbReference>
<dbReference type="InterPro" id="IPR007667">
    <property type="entry name" value="Hypoxia_induced_domain"/>
</dbReference>
<evidence type="ECO:0000313" key="8">
    <source>
        <dbReference type="Proteomes" id="UP000559256"/>
    </source>
</evidence>
<accession>A0A8H5BZ54</accession>
<evidence type="ECO:0000256" key="2">
    <source>
        <dbReference type="ARBA" id="ARBA00022692"/>
    </source>
</evidence>
<keyword evidence="3" id="KW-1133">Transmembrane helix</keyword>
<keyword evidence="8" id="KW-1185">Reference proteome</keyword>
<name>A0A8H5BZ54_9AGAR</name>
<evidence type="ECO:0000313" key="7">
    <source>
        <dbReference type="EMBL" id="KAF5332013.1"/>
    </source>
</evidence>
<keyword evidence="2" id="KW-0812">Transmembrane</keyword>
<comment type="caution">
    <text evidence="7">The sequence shown here is derived from an EMBL/GenBank/DDBJ whole genome shotgun (WGS) entry which is preliminary data.</text>
</comment>
<evidence type="ECO:0000259" key="6">
    <source>
        <dbReference type="PROSITE" id="PS51503"/>
    </source>
</evidence>
<dbReference type="GO" id="GO:0005739">
    <property type="term" value="C:mitochondrion"/>
    <property type="evidence" value="ECO:0007669"/>
    <property type="project" value="UniProtKB-SubCell"/>
</dbReference>
<dbReference type="EMBL" id="JAACJM010000316">
    <property type="protein sequence ID" value="KAF5332013.1"/>
    <property type="molecule type" value="Genomic_DNA"/>
</dbReference>
<proteinExistence type="predicted"/>
<dbReference type="AlphaFoldDB" id="A0A8H5BZ54"/>
<dbReference type="OrthoDB" id="1915122at2759"/>
<feature type="region of interest" description="Disordered" evidence="5">
    <location>
        <begin position="190"/>
        <end position="225"/>
    </location>
</feature>
<dbReference type="PANTHER" id="PTHR28018:SF3">
    <property type="entry name" value="RESPIRATORY SUPERCOMPLEX FACTOR 2, MITOCHONDRIAL"/>
    <property type="match status" value="1"/>
</dbReference>
<evidence type="ECO:0000256" key="1">
    <source>
        <dbReference type="ARBA" id="ARBA00004173"/>
    </source>
</evidence>
<evidence type="ECO:0000256" key="3">
    <source>
        <dbReference type="ARBA" id="ARBA00022989"/>
    </source>
</evidence>
<organism evidence="7 8">
    <name type="scientific">Tetrapyrgos nigripes</name>
    <dbReference type="NCBI Taxonomy" id="182062"/>
    <lineage>
        <taxon>Eukaryota</taxon>
        <taxon>Fungi</taxon>
        <taxon>Dikarya</taxon>
        <taxon>Basidiomycota</taxon>
        <taxon>Agaricomycotina</taxon>
        <taxon>Agaricomycetes</taxon>
        <taxon>Agaricomycetidae</taxon>
        <taxon>Agaricales</taxon>
        <taxon>Marasmiineae</taxon>
        <taxon>Marasmiaceae</taxon>
        <taxon>Tetrapyrgos</taxon>
    </lineage>
</organism>
<feature type="compositionally biased region" description="Basic and acidic residues" evidence="5">
    <location>
        <begin position="190"/>
        <end position="205"/>
    </location>
</feature>
<dbReference type="PANTHER" id="PTHR28018">
    <property type="entry name" value="RESPIRATORY SUPERCOMPLEX FACTOR 2, MITOCHONDRIAL"/>
    <property type="match status" value="1"/>
</dbReference>